<evidence type="ECO:0000313" key="4">
    <source>
        <dbReference type="EMBL" id="EPT00037.1"/>
    </source>
</evidence>
<evidence type="ECO:0000256" key="1">
    <source>
        <dbReference type="ARBA" id="ARBA00004685"/>
    </source>
</evidence>
<dbReference type="PANTHER" id="PTHR33365:SF11">
    <property type="entry name" value="TAT PATHWAY SIGNAL SEQUENCE"/>
    <property type="match status" value="1"/>
</dbReference>
<dbReference type="HOGENOM" id="CLU_042941_8_0_1"/>
<keyword evidence="5" id="KW-1185">Reference proteome</keyword>
<dbReference type="GO" id="GO:0043386">
    <property type="term" value="P:mycotoxin biosynthetic process"/>
    <property type="evidence" value="ECO:0007669"/>
    <property type="project" value="InterPro"/>
</dbReference>
<comment type="pathway">
    <text evidence="1">Mycotoxin biosynthesis.</text>
</comment>
<organism evidence="4 5">
    <name type="scientific">Fomitopsis schrenkii</name>
    <name type="common">Brown rot fungus</name>
    <dbReference type="NCBI Taxonomy" id="2126942"/>
    <lineage>
        <taxon>Eukaryota</taxon>
        <taxon>Fungi</taxon>
        <taxon>Dikarya</taxon>
        <taxon>Basidiomycota</taxon>
        <taxon>Agaricomycotina</taxon>
        <taxon>Agaricomycetes</taxon>
        <taxon>Polyporales</taxon>
        <taxon>Fomitopsis</taxon>
    </lineage>
</organism>
<reference evidence="4 5" key="1">
    <citation type="journal article" date="2012" name="Science">
        <title>The Paleozoic origin of enzymatic lignin decomposition reconstructed from 31 fungal genomes.</title>
        <authorList>
            <person name="Floudas D."/>
            <person name="Binder M."/>
            <person name="Riley R."/>
            <person name="Barry K."/>
            <person name="Blanchette R.A."/>
            <person name="Henrissat B."/>
            <person name="Martinez A.T."/>
            <person name="Otillar R."/>
            <person name="Spatafora J.W."/>
            <person name="Yadav J.S."/>
            <person name="Aerts A."/>
            <person name="Benoit I."/>
            <person name="Boyd A."/>
            <person name="Carlson A."/>
            <person name="Copeland A."/>
            <person name="Coutinho P.M."/>
            <person name="de Vries R.P."/>
            <person name="Ferreira P."/>
            <person name="Findley K."/>
            <person name="Foster B."/>
            <person name="Gaskell J."/>
            <person name="Glotzer D."/>
            <person name="Gorecki P."/>
            <person name="Heitman J."/>
            <person name="Hesse C."/>
            <person name="Hori C."/>
            <person name="Igarashi K."/>
            <person name="Jurgens J.A."/>
            <person name="Kallen N."/>
            <person name="Kersten P."/>
            <person name="Kohler A."/>
            <person name="Kuees U."/>
            <person name="Kumar T.K.A."/>
            <person name="Kuo A."/>
            <person name="LaButti K."/>
            <person name="Larrondo L.F."/>
            <person name="Lindquist E."/>
            <person name="Ling A."/>
            <person name="Lombard V."/>
            <person name="Lucas S."/>
            <person name="Lundell T."/>
            <person name="Martin R."/>
            <person name="McLaughlin D.J."/>
            <person name="Morgenstern I."/>
            <person name="Morin E."/>
            <person name="Murat C."/>
            <person name="Nagy L.G."/>
            <person name="Nolan M."/>
            <person name="Ohm R.A."/>
            <person name="Patyshakuliyeva A."/>
            <person name="Rokas A."/>
            <person name="Ruiz-Duenas F.J."/>
            <person name="Sabat G."/>
            <person name="Salamov A."/>
            <person name="Samejima M."/>
            <person name="Schmutz J."/>
            <person name="Slot J.C."/>
            <person name="St John F."/>
            <person name="Stenlid J."/>
            <person name="Sun H."/>
            <person name="Sun S."/>
            <person name="Syed K."/>
            <person name="Tsang A."/>
            <person name="Wiebenga A."/>
            <person name="Young D."/>
            <person name="Pisabarro A."/>
            <person name="Eastwood D.C."/>
            <person name="Martin F."/>
            <person name="Cullen D."/>
            <person name="Grigoriev I.V."/>
            <person name="Hibbett D.S."/>
        </authorList>
    </citation>
    <scope>NUCLEOTIDE SEQUENCE</scope>
    <source>
        <strain evidence="5">FP-58527</strain>
    </source>
</reference>
<dbReference type="InterPro" id="IPR021765">
    <property type="entry name" value="UstYa-like"/>
</dbReference>
<dbReference type="eggNOG" id="ENOG502SQSU">
    <property type="taxonomic scope" value="Eukaryota"/>
</dbReference>
<dbReference type="InParanoid" id="S8E4J4"/>
<proteinExistence type="inferred from homology"/>
<evidence type="ECO:0000313" key="5">
    <source>
        <dbReference type="Proteomes" id="UP000015241"/>
    </source>
</evidence>
<comment type="similarity">
    <text evidence="3">Belongs to the ustYa family.</text>
</comment>
<feature type="non-terminal residue" evidence="4">
    <location>
        <position position="1"/>
    </location>
</feature>
<dbReference type="EMBL" id="KE504152">
    <property type="protein sequence ID" value="EPT00037.1"/>
    <property type="molecule type" value="Genomic_DNA"/>
</dbReference>
<dbReference type="PANTHER" id="PTHR33365">
    <property type="entry name" value="YALI0B05434P"/>
    <property type="match status" value="1"/>
</dbReference>
<dbReference type="OrthoDB" id="3687641at2759"/>
<dbReference type="GO" id="GO:0016491">
    <property type="term" value="F:oxidoreductase activity"/>
    <property type="evidence" value="ECO:0007669"/>
    <property type="project" value="UniProtKB-KW"/>
</dbReference>
<name>S8E4J4_FOMSC</name>
<gene>
    <name evidence="4" type="ORF">FOMPIDRAFT_1123352</name>
</gene>
<dbReference type="Pfam" id="PF11807">
    <property type="entry name" value="UstYa"/>
    <property type="match status" value="1"/>
</dbReference>
<keyword evidence="2" id="KW-0560">Oxidoreductase</keyword>
<dbReference type="Proteomes" id="UP000015241">
    <property type="component" value="Unassembled WGS sequence"/>
</dbReference>
<dbReference type="AlphaFoldDB" id="S8E4J4"/>
<accession>S8E4J4</accession>
<sequence length="173" mass="20382">YVGRDYPHEYPVGNLQPVMMTLHESIHFSLSPTDDIASEEWRSLGHPVHYGKTHLGPEHRFLSTVFGHQMHCLQILYLGLQHQYGRHNNMLEVDRHHLQHCLNYLRQTFLCDATDSLEEGDFLSKNYSMHTRGETLICRDWISVFRKLDENQSQWEEWSNERLGHLGEPGGEW</sequence>
<dbReference type="STRING" id="743788.S8E4J4"/>
<evidence type="ECO:0000256" key="3">
    <source>
        <dbReference type="ARBA" id="ARBA00035112"/>
    </source>
</evidence>
<protein>
    <submittedName>
        <fullName evidence="4">Uncharacterized protein</fullName>
    </submittedName>
</protein>
<evidence type="ECO:0000256" key="2">
    <source>
        <dbReference type="ARBA" id="ARBA00023002"/>
    </source>
</evidence>